<dbReference type="InterPro" id="IPR038765">
    <property type="entry name" value="Papain-like_cys_pep_sf"/>
</dbReference>
<dbReference type="GeneID" id="115890025"/>
<proteinExistence type="inferred from homology"/>
<keyword evidence="6" id="KW-1015">Disulfide bond</keyword>
<dbReference type="Proteomes" id="UP000504635">
    <property type="component" value="Unplaced"/>
</dbReference>
<evidence type="ECO:0000256" key="3">
    <source>
        <dbReference type="ARBA" id="ARBA00022801"/>
    </source>
</evidence>
<dbReference type="AlphaFoldDB" id="A0A6J2YT93"/>
<evidence type="ECO:0000313" key="11">
    <source>
        <dbReference type="RefSeq" id="XP_030766025.1"/>
    </source>
</evidence>
<evidence type="ECO:0000256" key="5">
    <source>
        <dbReference type="ARBA" id="ARBA00023145"/>
    </source>
</evidence>
<evidence type="ECO:0000259" key="9">
    <source>
        <dbReference type="SMART" id="SM00848"/>
    </source>
</evidence>
<dbReference type="RefSeq" id="XP_030766025.1">
    <property type="nucleotide sequence ID" value="XM_030910165.1"/>
</dbReference>
<dbReference type="GO" id="GO:0008234">
    <property type="term" value="F:cysteine-type peptidase activity"/>
    <property type="evidence" value="ECO:0007669"/>
    <property type="project" value="UniProtKB-KW"/>
</dbReference>
<dbReference type="InParanoid" id="A0A6J2YT93"/>
<dbReference type="OrthoDB" id="10253408at2759"/>
<reference evidence="11" key="1">
    <citation type="submission" date="2025-08" db="UniProtKB">
        <authorList>
            <consortium name="RefSeq"/>
        </authorList>
    </citation>
    <scope>IDENTIFICATION</scope>
    <source>
        <tissue evidence="11">Gonads</tissue>
    </source>
</reference>
<dbReference type="InterPro" id="IPR000668">
    <property type="entry name" value="Peptidase_C1A_C"/>
</dbReference>
<dbReference type="InterPro" id="IPR039417">
    <property type="entry name" value="Peptidase_C1A_papain-like"/>
</dbReference>
<keyword evidence="10" id="KW-1185">Reference proteome</keyword>
<evidence type="ECO:0000256" key="2">
    <source>
        <dbReference type="ARBA" id="ARBA00022670"/>
    </source>
</evidence>
<evidence type="ECO:0000256" key="6">
    <source>
        <dbReference type="ARBA" id="ARBA00023157"/>
    </source>
</evidence>
<evidence type="ECO:0000256" key="1">
    <source>
        <dbReference type="ARBA" id="ARBA00008455"/>
    </source>
</evidence>
<dbReference type="Pfam" id="PF00112">
    <property type="entry name" value="Peptidase_C1"/>
    <property type="match status" value="1"/>
</dbReference>
<dbReference type="InterPro" id="IPR013201">
    <property type="entry name" value="Prot_inhib_I29"/>
</dbReference>
<dbReference type="SMART" id="SM00645">
    <property type="entry name" value="Pept_C1"/>
    <property type="match status" value="1"/>
</dbReference>
<dbReference type="GO" id="GO:0006508">
    <property type="term" value="P:proteolysis"/>
    <property type="evidence" value="ECO:0007669"/>
    <property type="project" value="UniProtKB-KW"/>
</dbReference>
<dbReference type="PANTHER" id="PTHR12411">
    <property type="entry name" value="CYSTEINE PROTEASE FAMILY C1-RELATED"/>
    <property type="match status" value="1"/>
</dbReference>
<feature type="domain" description="Cathepsin propeptide inhibitor" evidence="9">
    <location>
        <begin position="26"/>
        <end position="86"/>
    </location>
</feature>
<dbReference type="SMART" id="SM00848">
    <property type="entry name" value="Inhibitor_I29"/>
    <property type="match status" value="1"/>
</dbReference>
<feature type="chain" id="PRO_5026756191" evidence="7">
    <location>
        <begin position="17"/>
        <end position="233"/>
    </location>
</feature>
<name>A0A6J2YT93_SITOR</name>
<feature type="signal peptide" evidence="7">
    <location>
        <begin position="1"/>
        <end position="16"/>
    </location>
</feature>
<dbReference type="InterPro" id="IPR000169">
    <property type="entry name" value="Pept_cys_AS"/>
</dbReference>
<evidence type="ECO:0000256" key="7">
    <source>
        <dbReference type="SAM" id="SignalP"/>
    </source>
</evidence>
<dbReference type="Gene3D" id="3.90.70.10">
    <property type="entry name" value="Cysteine proteinases"/>
    <property type="match status" value="1"/>
</dbReference>
<dbReference type="SUPFAM" id="SSF54001">
    <property type="entry name" value="Cysteine proteinases"/>
    <property type="match status" value="1"/>
</dbReference>
<protein>
    <submittedName>
        <fullName evidence="11">Cathepsin L-like proteinase</fullName>
    </submittedName>
</protein>
<evidence type="ECO:0000313" key="10">
    <source>
        <dbReference type="Proteomes" id="UP000504635"/>
    </source>
</evidence>
<keyword evidence="5" id="KW-0865">Zymogen</keyword>
<dbReference type="CDD" id="cd02248">
    <property type="entry name" value="Peptidase_C1A"/>
    <property type="match status" value="1"/>
</dbReference>
<dbReference type="PROSITE" id="PS00139">
    <property type="entry name" value="THIOL_PROTEASE_CYS"/>
    <property type="match status" value="1"/>
</dbReference>
<organism evidence="10 11">
    <name type="scientific">Sitophilus oryzae</name>
    <name type="common">Rice weevil</name>
    <name type="synonym">Curculio oryzae</name>
    <dbReference type="NCBI Taxonomy" id="7048"/>
    <lineage>
        <taxon>Eukaryota</taxon>
        <taxon>Metazoa</taxon>
        <taxon>Ecdysozoa</taxon>
        <taxon>Arthropoda</taxon>
        <taxon>Hexapoda</taxon>
        <taxon>Insecta</taxon>
        <taxon>Pterygota</taxon>
        <taxon>Neoptera</taxon>
        <taxon>Endopterygota</taxon>
        <taxon>Coleoptera</taxon>
        <taxon>Polyphaga</taxon>
        <taxon>Cucujiformia</taxon>
        <taxon>Curculionidae</taxon>
        <taxon>Dryophthorinae</taxon>
        <taxon>Sitophilus</taxon>
    </lineage>
</organism>
<sequence>MKAFIVFAALVLAVSASSELKAAQLWSEFKTKHTKLYQDKVEETKRFAIFRDNLKKIEEQNALFAKGESTYTLGITKFADMTSEEFGAMLRQSYKQRPNVNVTRPVYKAPIGAVSPDTFDWRDQGVVNPIKDQGSCGSCWAFASTAVVEGAYAIKTGELKSLSEQQLVDCATGGSYISQGCNGGIYQDALDYAVKNGIVAESDYVYTAKTETCKTGLTAAVNIKRYAFYEITK</sequence>
<dbReference type="Pfam" id="PF08246">
    <property type="entry name" value="Inhibitor_I29"/>
    <property type="match status" value="1"/>
</dbReference>
<keyword evidence="4" id="KW-0788">Thiol protease</keyword>
<keyword evidence="3" id="KW-0378">Hydrolase</keyword>
<accession>A0A6J2YT93</accession>
<evidence type="ECO:0000256" key="4">
    <source>
        <dbReference type="ARBA" id="ARBA00022807"/>
    </source>
</evidence>
<gene>
    <name evidence="11" type="primary">LOC115890025</name>
</gene>
<comment type="similarity">
    <text evidence="1">Belongs to the peptidase C1 family.</text>
</comment>
<keyword evidence="7" id="KW-0732">Signal</keyword>
<feature type="domain" description="Peptidase C1A papain C-terminal" evidence="8">
    <location>
        <begin position="115"/>
        <end position="233"/>
    </location>
</feature>
<dbReference type="KEGG" id="soy:115890025"/>
<dbReference type="InterPro" id="IPR013128">
    <property type="entry name" value="Peptidase_C1A"/>
</dbReference>
<evidence type="ECO:0000259" key="8">
    <source>
        <dbReference type="SMART" id="SM00645"/>
    </source>
</evidence>
<keyword evidence="2" id="KW-0645">Protease</keyword>